<keyword evidence="4" id="KW-0233">DNA recombination</keyword>
<organism evidence="9 10">
    <name type="scientific">Massilia hydrophila</name>
    <dbReference type="NCBI Taxonomy" id="3044279"/>
    <lineage>
        <taxon>Bacteria</taxon>
        <taxon>Pseudomonadati</taxon>
        <taxon>Pseudomonadota</taxon>
        <taxon>Betaproteobacteria</taxon>
        <taxon>Burkholderiales</taxon>
        <taxon>Oxalobacteraceae</taxon>
        <taxon>Telluria group</taxon>
        <taxon>Massilia</taxon>
    </lineage>
</organism>
<keyword evidence="3 5" id="KW-0238">DNA-binding</keyword>
<dbReference type="RefSeq" id="WP_225239654.1">
    <property type="nucleotide sequence ID" value="NZ_JAHYBX010000007.1"/>
</dbReference>
<evidence type="ECO:0000313" key="9">
    <source>
        <dbReference type="EMBL" id="MCA1857435.1"/>
    </source>
</evidence>
<proteinExistence type="inferred from homology"/>
<dbReference type="CDD" id="cd00796">
    <property type="entry name" value="INT_Rci_Hp1_C"/>
    <property type="match status" value="1"/>
</dbReference>
<protein>
    <submittedName>
        <fullName evidence="9">Site-specific integrase</fullName>
    </submittedName>
</protein>
<dbReference type="PROSITE" id="PS51900">
    <property type="entry name" value="CB"/>
    <property type="match status" value="1"/>
</dbReference>
<gene>
    <name evidence="9" type="ORF">LE190_16095</name>
</gene>
<feature type="compositionally biased region" description="Polar residues" evidence="6">
    <location>
        <begin position="345"/>
        <end position="358"/>
    </location>
</feature>
<dbReference type="EMBL" id="JAHYBX010000007">
    <property type="protein sequence ID" value="MCA1857435.1"/>
    <property type="molecule type" value="Genomic_DNA"/>
</dbReference>
<keyword evidence="10" id="KW-1185">Reference proteome</keyword>
<dbReference type="Proteomes" id="UP001198602">
    <property type="component" value="Unassembled WGS sequence"/>
</dbReference>
<reference evidence="9 10" key="1">
    <citation type="submission" date="2021-07" db="EMBL/GenBank/DDBJ databases">
        <title>Characterization of Violacein-producing bacteria and related species.</title>
        <authorList>
            <person name="Wilson H.S."/>
            <person name="De Leon M.E."/>
        </authorList>
    </citation>
    <scope>NUCLEOTIDE SEQUENCE [LARGE SCALE GENOMIC DNA]</scope>
    <source>
        <strain evidence="9 10">HSC-2F05</strain>
    </source>
</reference>
<evidence type="ECO:0000256" key="6">
    <source>
        <dbReference type="SAM" id="MobiDB-lite"/>
    </source>
</evidence>
<evidence type="ECO:0000256" key="3">
    <source>
        <dbReference type="ARBA" id="ARBA00023125"/>
    </source>
</evidence>
<evidence type="ECO:0000256" key="1">
    <source>
        <dbReference type="ARBA" id="ARBA00008857"/>
    </source>
</evidence>
<dbReference type="PANTHER" id="PTHR30629">
    <property type="entry name" value="PROPHAGE INTEGRASE"/>
    <property type="match status" value="1"/>
</dbReference>
<dbReference type="PANTHER" id="PTHR30629:SF2">
    <property type="entry name" value="PROPHAGE INTEGRASE INTS-RELATED"/>
    <property type="match status" value="1"/>
</dbReference>
<dbReference type="InterPro" id="IPR002104">
    <property type="entry name" value="Integrase_catalytic"/>
</dbReference>
<dbReference type="PROSITE" id="PS51898">
    <property type="entry name" value="TYR_RECOMBINASE"/>
    <property type="match status" value="1"/>
</dbReference>
<sequence length="358" mass="40002">MSANLFKVGAVWHYRFQVAGARVQRSTRLRNRTKAEALAQREYDAALVRANGGQPVPTLDELAGAWLVVHRPTASAAHLRSVETFRRLHMYDLGDKPIGSITTEDVELARIEHLKEHRPATANHWLRILKLLTMWAVKRGVLAASPWKVAMIKVQKRPRAVLPMDVARTWFAAVDDASKRAPGVGTAVRLMFGLGLREGEAASARWEWVDWARSTYTPGITKGREAEPVPMPDWLAEHLAPMRAVEGLIARYPNGQQFKPGYARSAMRQANVACSVKGITPHRLRGTFATLLSEAGVPIQTIQKVMRHKSYTTTMGYLEKNLDTAAQAQNRIAQKIGLSWRESGEQQQSNPSEMEMSQ</sequence>
<evidence type="ECO:0000259" key="7">
    <source>
        <dbReference type="PROSITE" id="PS51898"/>
    </source>
</evidence>
<comment type="caution">
    <text evidence="9">The sequence shown here is derived from an EMBL/GenBank/DDBJ whole genome shotgun (WGS) entry which is preliminary data.</text>
</comment>
<dbReference type="Pfam" id="PF00589">
    <property type="entry name" value="Phage_integrase"/>
    <property type="match status" value="1"/>
</dbReference>
<dbReference type="SUPFAM" id="SSF56349">
    <property type="entry name" value="DNA breaking-rejoining enzymes"/>
    <property type="match status" value="1"/>
</dbReference>
<name>A0ABS7YGH4_9BURK</name>
<dbReference type="InterPro" id="IPR050808">
    <property type="entry name" value="Phage_Integrase"/>
</dbReference>
<dbReference type="InterPro" id="IPR013762">
    <property type="entry name" value="Integrase-like_cat_sf"/>
</dbReference>
<evidence type="ECO:0000256" key="2">
    <source>
        <dbReference type="ARBA" id="ARBA00022908"/>
    </source>
</evidence>
<dbReference type="InterPro" id="IPR044068">
    <property type="entry name" value="CB"/>
</dbReference>
<evidence type="ECO:0000313" key="10">
    <source>
        <dbReference type="Proteomes" id="UP001198602"/>
    </source>
</evidence>
<feature type="domain" description="Core-binding (CB)" evidence="8">
    <location>
        <begin position="57"/>
        <end position="137"/>
    </location>
</feature>
<feature type="domain" description="Tyr recombinase" evidence="7">
    <location>
        <begin position="156"/>
        <end position="330"/>
    </location>
</feature>
<dbReference type="Gene3D" id="1.10.150.130">
    <property type="match status" value="1"/>
</dbReference>
<evidence type="ECO:0000259" key="8">
    <source>
        <dbReference type="PROSITE" id="PS51900"/>
    </source>
</evidence>
<dbReference type="InterPro" id="IPR011010">
    <property type="entry name" value="DNA_brk_join_enz"/>
</dbReference>
<evidence type="ECO:0000256" key="5">
    <source>
        <dbReference type="PROSITE-ProRule" id="PRU01248"/>
    </source>
</evidence>
<keyword evidence="2" id="KW-0229">DNA integration</keyword>
<feature type="region of interest" description="Disordered" evidence="6">
    <location>
        <begin position="339"/>
        <end position="358"/>
    </location>
</feature>
<comment type="similarity">
    <text evidence="1">Belongs to the 'phage' integrase family.</text>
</comment>
<dbReference type="Gene3D" id="1.10.443.10">
    <property type="entry name" value="Intergrase catalytic core"/>
    <property type="match status" value="1"/>
</dbReference>
<accession>A0ABS7YGH4</accession>
<evidence type="ECO:0000256" key="4">
    <source>
        <dbReference type="ARBA" id="ARBA00023172"/>
    </source>
</evidence>
<dbReference type="InterPro" id="IPR010998">
    <property type="entry name" value="Integrase_recombinase_N"/>
</dbReference>